<proteinExistence type="predicted"/>
<dbReference type="GO" id="GO:0005788">
    <property type="term" value="C:endoplasmic reticulum lumen"/>
    <property type="evidence" value="ECO:0007669"/>
    <property type="project" value="TreeGrafter"/>
</dbReference>
<dbReference type="InterPro" id="IPR009011">
    <property type="entry name" value="Man6P_isomerase_rcpt-bd_dom_sf"/>
</dbReference>
<evidence type="ECO:0000256" key="3">
    <source>
        <dbReference type="ARBA" id="ARBA00022824"/>
    </source>
</evidence>
<evidence type="ECO:0000256" key="4">
    <source>
        <dbReference type="ARBA" id="ARBA00023157"/>
    </source>
</evidence>
<dbReference type="AlphaFoldDB" id="A0A812BES7"/>
<dbReference type="GO" id="GO:0030968">
    <property type="term" value="P:endoplasmic reticulum unfolded protein response"/>
    <property type="evidence" value="ECO:0007669"/>
    <property type="project" value="InterPro"/>
</dbReference>
<dbReference type="PANTHER" id="PTHR15414">
    <property type="entry name" value="OS-9-RELATED"/>
    <property type="match status" value="1"/>
</dbReference>
<comment type="subcellular location">
    <subcellularLocation>
        <location evidence="1">Endoplasmic reticulum</location>
    </subcellularLocation>
</comment>
<comment type="caution">
    <text evidence="9">The sequence shown here is derived from an EMBL/GenBank/DDBJ whole genome shotgun (WGS) entry which is preliminary data.</text>
</comment>
<keyword evidence="3" id="KW-0256">Endoplasmic reticulum</keyword>
<keyword evidence="4" id="KW-1015">Disulfide bond</keyword>
<evidence type="ECO:0000259" key="8">
    <source>
        <dbReference type="PROSITE" id="PS51914"/>
    </source>
</evidence>
<evidence type="ECO:0000256" key="2">
    <source>
        <dbReference type="ARBA" id="ARBA00022729"/>
    </source>
</evidence>
<dbReference type="GO" id="GO:0030970">
    <property type="term" value="P:retrograde protein transport, ER to cytosol"/>
    <property type="evidence" value="ECO:0007669"/>
    <property type="project" value="TreeGrafter"/>
</dbReference>
<keyword evidence="10" id="KW-1185">Reference proteome</keyword>
<dbReference type="Gene3D" id="2.70.130.10">
    <property type="entry name" value="Mannose-6-phosphate receptor binding domain"/>
    <property type="match status" value="2"/>
</dbReference>
<dbReference type="Pfam" id="PF07915">
    <property type="entry name" value="PRKCSH"/>
    <property type="match status" value="2"/>
</dbReference>
<dbReference type="InterPro" id="IPR012913">
    <property type="entry name" value="OS9-like_dom"/>
</dbReference>
<dbReference type="InterPro" id="IPR044865">
    <property type="entry name" value="MRH_dom"/>
</dbReference>
<dbReference type="Proteomes" id="UP000597762">
    <property type="component" value="Unassembled WGS sequence"/>
</dbReference>
<evidence type="ECO:0000256" key="5">
    <source>
        <dbReference type="ARBA" id="ARBA00037585"/>
    </source>
</evidence>
<accession>A0A812BES7</accession>
<name>A0A812BES7_ACAPH</name>
<evidence type="ECO:0000313" key="9">
    <source>
        <dbReference type="EMBL" id="CAE1232679.1"/>
    </source>
</evidence>
<feature type="domain" description="MRH" evidence="8">
    <location>
        <begin position="72"/>
        <end position="207"/>
    </location>
</feature>
<comment type="function">
    <text evidence="5">Probable lectin that binds selectively to improperly folded lumenal proteins. May function in endoplasmic reticulum quality control and endoplasmic reticulum-associated degradation (ERAD) of both non-glycosylated proteins and glycoproteins.</text>
</comment>
<dbReference type="OrthoDB" id="239053at2759"/>
<sequence>MDNELFLINWAGPIPVGKEDSTKSHSVTVMTNNKEKYHCILPEESRNDINKHEKDYVQESASEIMQRMFNQKLCSYRIESFWTYELCHGKYMRQYHENKDLGKKSQIQEYYLGYSKGSNLEKSDAPPVSTSAVNSPPVHTRKVEGLDLPFYQVNLTDGTLCDLTGGPRQAAVLYVCQPDGRGEIFEMKEVSTCEYEIIVLTSVLCGHPDFKPKNPHVGQIDCHSLDGAPDRPVNVDRFTEENRFSLPFEEDNNVFEKSSLFKINLHDKRRLHRKSDMYTDQYKAKIAVVLGNGALGQATDEQTIRGFLSGTDCLKGGAGWWKHEFCYGNYAKQYHDDADGRTVIFLGYWKLDKHLEWLQANPLKKPKPVGKRRSISLFYTDGDLCEANGKRRVVEVKLKCVENLNRSHSVALYLMEPKTCEYVLGIESTMFCSMLDKADEHGVIPRSEE</sequence>
<feature type="domain" description="MRH" evidence="8">
    <location>
        <begin position="311"/>
        <end position="434"/>
    </location>
</feature>
<dbReference type="FunFam" id="2.70.130.10:FF:000001">
    <property type="entry name" value="Endoplasmic reticulum lectin 1"/>
    <property type="match status" value="1"/>
</dbReference>
<gene>
    <name evidence="9" type="ORF">SPHA_18657</name>
</gene>
<keyword evidence="2" id="KW-0732">Signal</keyword>
<organism evidence="9 10">
    <name type="scientific">Acanthosepion pharaonis</name>
    <name type="common">Pharaoh cuttlefish</name>
    <name type="synonym">Sepia pharaonis</name>
    <dbReference type="NCBI Taxonomy" id="158019"/>
    <lineage>
        <taxon>Eukaryota</taxon>
        <taxon>Metazoa</taxon>
        <taxon>Spiralia</taxon>
        <taxon>Lophotrochozoa</taxon>
        <taxon>Mollusca</taxon>
        <taxon>Cephalopoda</taxon>
        <taxon>Coleoidea</taxon>
        <taxon>Decapodiformes</taxon>
        <taxon>Sepiida</taxon>
        <taxon>Sepiina</taxon>
        <taxon>Sepiidae</taxon>
        <taxon>Acanthosepion</taxon>
    </lineage>
</organism>
<evidence type="ECO:0000256" key="6">
    <source>
        <dbReference type="ARBA" id="ARBA00041108"/>
    </source>
</evidence>
<evidence type="ECO:0000313" key="10">
    <source>
        <dbReference type="Proteomes" id="UP000597762"/>
    </source>
</evidence>
<dbReference type="SUPFAM" id="SSF50911">
    <property type="entry name" value="Mannose 6-phosphate receptor domain"/>
    <property type="match status" value="2"/>
</dbReference>
<dbReference type="PANTHER" id="PTHR15414:SF0">
    <property type="entry name" value="ENDOPLASMIC RETICULUM LECTIN 1"/>
    <property type="match status" value="1"/>
</dbReference>
<evidence type="ECO:0000256" key="1">
    <source>
        <dbReference type="ARBA" id="ARBA00004240"/>
    </source>
</evidence>
<reference evidence="9" key="1">
    <citation type="submission" date="2021-01" db="EMBL/GenBank/DDBJ databases">
        <authorList>
            <person name="Li R."/>
            <person name="Bekaert M."/>
        </authorList>
    </citation>
    <scope>NUCLEOTIDE SEQUENCE</scope>
    <source>
        <strain evidence="9">Farmed</strain>
    </source>
</reference>
<dbReference type="PROSITE" id="PS51914">
    <property type="entry name" value="MRH"/>
    <property type="match status" value="2"/>
</dbReference>
<evidence type="ECO:0000256" key="7">
    <source>
        <dbReference type="ARBA" id="ARBA00041661"/>
    </source>
</evidence>
<dbReference type="EMBL" id="CAHIKZ030000672">
    <property type="protein sequence ID" value="CAE1232679.1"/>
    <property type="molecule type" value="Genomic_DNA"/>
</dbReference>
<dbReference type="InterPro" id="IPR045149">
    <property type="entry name" value="OS-9-like"/>
</dbReference>
<protein>
    <recommendedName>
        <fullName evidence="6">Endoplasmic reticulum lectin 1</fullName>
    </recommendedName>
    <alternativeName>
        <fullName evidence="7">ER lectin</fullName>
    </alternativeName>
</protein>